<accession>A0ACB8Z559</accession>
<organism evidence="1 2">
    <name type="scientific">Arctium lappa</name>
    <name type="common">Greater burdock</name>
    <name type="synonym">Lappa major</name>
    <dbReference type="NCBI Taxonomy" id="4217"/>
    <lineage>
        <taxon>Eukaryota</taxon>
        <taxon>Viridiplantae</taxon>
        <taxon>Streptophyta</taxon>
        <taxon>Embryophyta</taxon>
        <taxon>Tracheophyta</taxon>
        <taxon>Spermatophyta</taxon>
        <taxon>Magnoliopsida</taxon>
        <taxon>eudicotyledons</taxon>
        <taxon>Gunneridae</taxon>
        <taxon>Pentapetalae</taxon>
        <taxon>asterids</taxon>
        <taxon>campanulids</taxon>
        <taxon>Asterales</taxon>
        <taxon>Asteraceae</taxon>
        <taxon>Carduoideae</taxon>
        <taxon>Cardueae</taxon>
        <taxon>Arctiinae</taxon>
        <taxon>Arctium</taxon>
    </lineage>
</organism>
<dbReference type="Proteomes" id="UP001055879">
    <property type="component" value="Linkage Group LG11"/>
</dbReference>
<reference evidence="2" key="1">
    <citation type="journal article" date="2022" name="Mol. Ecol. Resour.">
        <title>The genomes of chicory, endive, great burdock and yacon provide insights into Asteraceae palaeo-polyploidization history and plant inulin production.</title>
        <authorList>
            <person name="Fan W."/>
            <person name="Wang S."/>
            <person name="Wang H."/>
            <person name="Wang A."/>
            <person name="Jiang F."/>
            <person name="Liu H."/>
            <person name="Zhao H."/>
            <person name="Xu D."/>
            <person name="Zhang Y."/>
        </authorList>
    </citation>
    <scope>NUCLEOTIDE SEQUENCE [LARGE SCALE GENOMIC DNA]</scope>
    <source>
        <strain evidence="2">cv. Niubang</strain>
    </source>
</reference>
<gene>
    <name evidence="1" type="ORF">L6452_32964</name>
</gene>
<keyword evidence="2" id="KW-1185">Reference proteome</keyword>
<protein>
    <submittedName>
        <fullName evidence="1">Uncharacterized protein</fullName>
    </submittedName>
</protein>
<proteinExistence type="predicted"/>
<evidence type="ECO:0000313" key="1">
    <source>
        <dbReference type="EMBL" id="KAI3693134.1"/>
    </source>
</evidence>
<dbReference type="EMBL" id="CM042057">
    <property type="protein sequence ID" value="KAI3693134.1"/>
    <property type="molecule type" value="Genomic_DNA"/>
</dbReference>
<name>A0ACB8Z559_ARCLA</name>
<comment type="caution">
    <text evidence="1">The sequence shown here is derived from an EMBL/GenBank/DDBJ whole genome shotgun (WGS) entry which is preliminary data.</text>
</comment>
<evidence type="ECO:0000313" key="2">
    <source>
        <dbReference type="Proteomes" id="UP001055879"/>
    </source>
</evidence>
<sequence length="89" mass="10054">MLLRITLWIRSSTPYCSPFPSPATVGGQNGISAITSSTLVLKHQWLITMPKMPSCSLRLVYKKLQLGKKVDFLEVYKQPPYHDSTQDTN</sequence>
<reference evidence="1 2" key="2">
    <citation type="journal article" date="2022" name="Mol. Ecol. Resour.">
        <title>The genomes of chicory, endive, great burdock and yacon provide insights into Asteraceae paleo-polyploidization history and plant inulin production.</title>
        <authorList>
            <person name="Fan W."/>
            <person name="Wang S."/>
            <person name="Wang H."/>
            <person name="Wang A."/>
            <person name="Jiang F."/>
            <person name="Liu H."/>
            <person name="Zhao H."/>
            <person name="Xu D."/>
            <person name="Zhang Y."/>
        </authorList>
    </citation>
    <scope>NUCLEOTIDE SEQUENCE [LARGE SCALE GENOMIC DNA]</scope>
    <source>
        <strain evidence="2">cv. Niubang</strain>
    </source>
</reference>